<feature type="active site" description="Charge relay system" evidence="8 9">
    <location>
        <position position="264"/>
    </location>
</feature>
<evidence type="ECO:0000259" key="14">
    <source>
        <dbReference type="Pfam" id="PF04151"/>
    </source>
</evidence>
<sequence length="1067" mass="107573">MKLRPVSLGVLVLVASIATTINAQEVRRSYIVQLADKPVASYTGEVAGLPATKPATGKLDVSAADVQAYMAYLDQKQASVQATVANATILHQYNTVFNGFAALLTDDEVRALKKNSAVAAITVDEPRKLETTYTPAFLGLDKPGSGLWDKLGGKASAGENVIIGIVDSGVWPENPGYADRVDANGRPTIDPSGTQVYGAPPADWKGTCETGPGFTTAHCNNKLIGARFFDTSFKAQKKTPHISDFASPRDAFRGGSDAGNKGGHGVHTSTTAGGNSMVAAKMGGIAVGDVSGVAPRARLAAYKVCWSYLDAAAEDGSGVSNSCFTSDSVKAIETAVKDGVDVINFSISGSQTNVMDSVEVAFFNAANAGVFVAASAGNSGPGNAVAHISPWLTTVAASTHNRFMGASVTVPGAGTYSGASYNQTELANVPTILARNAAVTPYASMSASDKAGVGLCYTDKDRADATLNPGFKITAAVKLDPAKVAGKVVVCDRGTTARVDKGAAVLAAGGAGMILADNGAGLVADLHVLPAIHVSAADGAAIKTWVNAHPDATSSLTKAVASVGATLAPKMAGFSSRGPNKGDLNTLKPDLTAPGVDIIAAVSAPGNPELHAAIIDGTVVPDAAWASLQGTSMSSPHVAGLGALLRNLHPTWSPAAIKSALMTTAYGTYNDGVAGMSNGQLPWSQGAGHVQPNLAADPGLVYDANAVDWIRYLCGLGKLAANSANCTTLGSIQPYNLNLPSITIAEVLGKASITRTVTNVGDSEATYTASATLPGYTVTVSPSTLTLAPGAKATFTVNLTNNSAAQGVWSYGSLTWSDGTHTVRSPLTAKAAMIAARAEISSEATSGTQALTIGTGYTGPMTVKKAGLKQATRTSGAVGVDKTADGGVAACMAGGGSGVTSTLVTIPAGALAARFSLKDEDTSGYQAGGTDDLDLFVLNSAGAIVGSSGTATSNELITMTAPAAGTYRVCVLGYAPLNGNATYTMSSWVLTTADTGGNFKATAPAIVYTGGTGTVATSWSGLTAGKEYLGAVQLVGSGGTTSTTLVSVDATDPLPAAATAKSTTAAN</sequence>
<dbReference type="InterPro" id="IPR045051">
    <property type="entry name" value="SBT"/>
</dbReference>
<reference evidence="17 18" key="1">
    <citation type="submission" date="2019-11" db="EMBL/GenBank/DDBJ databases">
        <title>Novel species isolated from a subtropical stream in China.</title>
        <authorList>
            <person name="Lu H."/>
        </authorList>
    </citation>
    <scope>NUCLEOTIDE SEQUENCE [LARGE SCALE GENOMIC DNA]</scope>
    <source>
        <strain evidence="17 18">FT92W</strain>
    </source>
</reference>
<dbReference type="InterPro" id="IPR037045">
    <property type="entry name" value="S8pro/Inhibitor_I9_sf"/>
</dbReference>
<keyword evidence="18" id="KW-1185">Reference proteome</keyword>
<dbReference type="InterPro" id="IPR036852">
    <property type="entry name" value="Peptidase_S8/S53_dom_sf"/>
</dbReference>
<evidence type="ECO:0000256" key="3">
    <source>
        <dbReference type="ARBA" id="ARBA00022670"/>
    </source>
</evidence>
<dbReference type="RefSeq" id="WP_154377534.1">
    <property type="nucleotide sequence ID" value="NZ_WKJJ01000013.1"/>
</dbReference>
<dbReference type="InterPro" id="IPR010259">
    <property type="entry name" value="S8pro/Inhibitor_I9"/>
</dbReference>
<dbReference type="Pfam" id="PF05922">
    <property type="entry name" value="Inhibitor_I9"/>
    <property type="match status" value="1"/>
</dbReference>
<evidence type="ECO:0000256" key="8">
    <source>
        <dbReference type="PIRSR" id="PIRSR615500-1"/>
    </source>
</evidence>
<evidence type="ECO:0000259" key="12">
    <source>
        <dbReference type="Pfam" id="PF00082"/>
    </source>
</evidence>
<dbReference type="SUPFAM" id="SSF52743">
    <property type="entry name" value="Subtilisin-like"/>
    <property type="match status" value="1"/>
</dbReference>
<dbReference type="CDD" id="cd02120">
    <property type="entry name" value="PA_subtilisin_like"/>
    <property type="match status" value="1"/>
</dbReference>
<dbReference type="InterPro" id="IPR023828">
    <property type="entry name" value="Peptidase_S8_Ser-AS"/>
</dbReference>
<evidence type="ECO:0000256" key="4">
    <source>
        <dbReference type="ARBA" id="ARBA00022729"/>
    </source>
</evidence>
<dbReference type="GO" id="GO:0005576">
    <property type="term" value="C:extracellular region"/>
    <property type="evidence" value="ECO:0007669"/>
    <property type="project" value="UniProtKB-SubCell"/>
</dbReference>
<evidence type="ECO:0000313" key="18">
    <source>
        <dbReference type="Proteomes" id="UP000446768"/>
    </source>
</evidence>
<dbReference type="PROSITE" id="PS51892">
    <property type="entry name" value="SUBTILASE"/>
    <property type="match status" value="1"/>
</dbReference>
<dbReference type="Gene3D" id="3.40.50.200">
    <property type="entry name" value="Peptidase S8/S53 domain"/>
    <property type="match status" value="1"/>
</dbReference>
<dbReference type="Gene3D" id="2.60.120.380">
    <property type="match status" value="1"/>
</dbReference>
<feature type="signal peptide" evidence="11">
    <location>
        <begin position="1"/>
        <end position="23"/>
    </location>
</feature>
<keyword evidence="5 9" id="KW-0378">Hydrolase</keyword>
<dbReference type="InterPro" id="IPR003137">
    <property type="entry name" value="PA_domain"/>
</dbReference>
<dbReference type="PROSITE" id="PS00136">
    <property type="entry name" value="SUBTILASE_ASP"/>
    <property type="match status" value="1"/>
</dbReference>
<evidence type="ECO:0000256" key="5">
    <source>
        <dbReference type="ARBA" id="ARBA00022801"/>
    </source>
</evidence>
<feature type="domain" description="Subtilisin-like protease fibronectin type-III" evidence="16">
    <location>
        <begin position="736"/>
        <end position="828"/>
    </location>
</feature>
<feature type="domain" description="PA" evidence="13">
    <location>
        <begin position="471"/>
        <end position="542"/>
    </location>
</feature>
<evidence type="ECO:0000259" key="13">
    <source>
        <dbReference type="Pfam" id="PF02225"/>
    </source>
</evidence>
<evidence type="ECO:0000256" key="6">
    <source>
        <dbReference type="ARBA" id="ARBA00022825"/>
    </source>
</evidence>
<dbReference type="Pfam" id="PF04151">
    <property type="entry name" value="PPC"/>
    <property type="match status" value="1"/>
</dbReference>
<dbReference type="PROSITE" id="PS00138">
    <property type="entry name" value="SUBTILASE_SER"/>
    <property type="match status" value="1"/>
</dbReference>
<keyword evidence="3 9" id="KW-0645">Protease</keyword>
<dbReference type="EMBL" id="WKJJ01000013">
    <property type="protein sequence ID" value="MRV74198.1"/>
    <property type="molecule type" value="Genomic_DNA"/>
</dbReference>
<comment type="caution">
    <text evidence="17">The sequence shown here is derived from an EMBL/GenBank/DDBJ whole genome shotgun (WGS) entry which is preliminary data.</text>
</comment>
<dbReference type="SUPFAM" id="SSF54897">
    <property type="entry name" value="Protease propeptides/inhibitors"/>
    <property type="match status" value="1"/>
</dbReference>
<feature type="domain" description="Inhibitor I9" evidence="15">
    <location>
        <begin position="29"/>
        <end position="129"/>
    </location>
</feature>
<dbReference type="InterPro" id="IPR034197">
    <property type="entry name" value="Peptidases_S8_3"/>
</dbReference>
<feature type="domain" description="Peptidase C-terminal archaeal/bacterial" evidence="14">
    <location>
        <begin position="927"/>
        <end position="971"/>
    </location>
</feature>
<dbReference type="Pfam" id="PF02225">
    <property type="entry name" value="PA"/>
    <property type="match status" value="1"/>
</dbReference>
<name>A0A7X2IRJ3_9BURK</name>
<feature type="chain" id="PRO_5031350092" evidence="11">
    <location>
        <begin position="24"/>
        <end position="1067"/>
    </location>
</feature>
<dbReference type="InterPro" id="IPR007280">
    <property type="entry name" value="Peptidase_C_arc/bac"/>
</dbReference>
<evidence type="ECO:0000259" key="15">
    <source>
        <dbReference type="Pfam" id="PF05922"/>
    </source>
</evidence>
<gene>
    <name evidence="17" type="ORF">GJ700_21035</name>
</gene>
<feature type="domain" description="Peptidase S8/S53" evidence="12">
    <location>
        <begin position="158"/>
        <end position="670"/>
    </location>
</feature>
<evidence type="ECO:0000256" key="9">
    <source>
        <dbReference type="PROSITE-ProRule" id="PRU01240"/>
    </source>
</evidence>
<protein>
    <submittedName>
        <fullName evidence="17">S8 family serine peptidase</fullName>
    </submittedName>
</protein>
<dbReference type="Pfam" id="PF00082">
    <property type="entry name" value="Peptidase_S8"/>
    <property type="match status" value="1"/>
</dbReference>
<accession>A0A7X2IRJ3</accession>
<dbReference type="GO" id="GO:0006508">
    <property type="term" value="P:proteolysis"/>
    <property type="evidence" value="ECO:0007669"/>
    <property type="project" value="UniProtKB-KW"/>
</dbReference>
<evidence type="ECO:0000256" key="1">
    <source>
        <dbReference type="ARBA" id="ARBA00004613"/>
    </source>
</evidence>
<dbReference type="InterPro" id="IPR000209">
    <property type="entry name" value="Peptidase_S8/S53_dom"/>
</dbReference>
<dbReference type="InterPro" id="IPR041469">
    <property type="entry name" value="Subtilisin-like_FN3"/>
</dbReference>
<comment type="subcellular location">
    <subcellularLocation>
        <location evidence="1">Secreted</location>
    </subcellularLocation>
</comment>
<dbReference type="Gene3D" id="3.50.30.30">
    <property type="match status" value="1"/>
</dbReference>
<comment type="similarity">
    <text evidence="2 9 10">Belongs to the peptidase S8 family.</text>
</comment>
<dbReference type="CDD" id="cd04852">
    <property type="entry name" value="Peptidases_S8_3"/>
    <property type="match status" value="1"/>
</dbReference>
<evidence type="ECO:0000313" key="17">
    <source>
        <dbReference type="EMBL" id="MRV74198.1"/>
    </source>
</evidence>
<organism evidence="17 18">
    <name type="scientific">Pseudoduganella rivuli</name>
    <dbReference type="NCBI Taxonomy" id="2666085"/>
    <lineage>
        <taxon>Bacteria</taxon>
        <taxon>Pseudomonadati</taxon>
        <taxon>Pseudomonadota</taxon>
        <taxon>Betaproteobacteria</taxon>
        <taxon>Burkholderiales</taxon>
        <taxon>Oxalobacteraceae</taxon>
        <taxon>Telluria group</taxon>
        <taxon>Pseudoduganella</taxon>
    </lineage>
</organism>
<evidence type="ECO:0000256" key="7">
    <source>
        <dbReference type="ARBA" id="ARBA00023180"/>
    </source>
</evidence>
<keyword evidence="6 9" id="KW-0720">Serine protease</keyword>
<dbReference type="Pfam" id="PF17766">
    <property type="entry name" value="fn3_6"/>
    <property type="match status" value="1"/>
</dbReference>
<feature type="active site" description="Charge relay system" evidence="8 9">
    <location>
        <position position="632"/>
    </location>
</feature>
<keyword evidence="7" id="KW-0325">Glycoprotein</keyword>
<dbReference type="Gene3D" id="2.60.40.2310">
    <property type="match status" value="1"/>
</dbReference>
<dbReference type="PRINTS" id="PR00723">
    <property type="entry name" value="SUBTILISIN"/>
</dbReference>
<proteinExistence type="inferred from homology"/>
<dbReference type="PANTHER" id="PTHR10795">
    <property type="entry name" value="PROPROTEIN CONVERTASE SUBTILISIN/KEXIN"/>
    <property type="match status" value="1"/>
</dbReference>
<dbReference type="InterPro" id="IPR023827">
    <property type="entry name" value="Peptidase_S8_Asp-AS"/>
</dbReference>
<evidence type="ECO:0000256" key="2">
    <source>
        <dbReference type="ARBA" id="ARBA00011073"/>
    </source>
</evidence>
<dbReference type="GO" id="GO:0004252">
    <property type="term" value="F:serine-type endopeptidase activity"/>
    <property type="evidence" value="ECO:0007669"/>
    <property type="project" value="UniProtKB-UniRule"/>
</dbReference>
<dbReference type="Gene3D" id="3.30.70.80">
    <property type="entry name" value="Peptidase S8 propeptide/proteinase inhibitor I9"/>
    <property type="match status" value="1"/>
</dbReference>
<dbReference type="InterPro" id="IPR015500">
    <property type="entry name" value="Peptidase_S8_subtilisin-rel"/>
</dbReference>
<evidence type="ECO:0000256" key="10">
    <source>
        <dbReference type="RuleBase" id="RU003355"/>
    </source>
</evidence>
<dbReference type="Proteomes" id="UP000446768">
    <property type="component" value="Unassembled WGS sequence"/>
</dbReference>
<feature type="active site" description="Charge relay system" evidence="8 9">
    <location>
        <position position="167"/>
    </location>
</feature>
<evidence type="ECO:0000256" key="11">
    <source>
        <dbReference type="SAM" id="SignalP"/>
    </source>
</evidence>
<dbReference type="AlphaFoldDB" id="A0A7X2IRJ3"/>
<evidence type="ECO:0000259" key="16">
    <source>
        <dbReference type="Pfam" id="PF17766"/>
    </source>
</evidence>
<keyword evidence="4 11" id="KW-0732">Signal</keyword>